<dbReference type="Pfam" id="PF07690">
    <property type="entry name" value="MFS_1"/>
    <property type="match status" value="1"/>
</dbReference>
<dbReference type="InterPro" id="IPR011701">
    <property type="entry name" value="MFS"/>
</dbReference>
<evidence type="ECO:0000256" key="4">
    <source>
        <dbReference type="ARBA" id="ARBA00023136"/>
    </source>
</evidence>
<dbReference type="InterPro" id="IPR036259">
    <property type="entry name" value="MFS_trans_sf"/>
</dbReference>
<feature type="transmembrane region" description="Helical" evidence="6">
    <location>
        <begin position="165"/>
        <end position="184"/>
    </location>
</feature>
<dbReference type="Gene3D" id="1.20.1250.20">
    <property type="entry name" value="MFS general substrate transporter like domains"/>
    <property type="match status" value="1"/>
</dbReference>
<organism evidence="7 8">
    <name type="scientific">Rhipicephalus sanguineus</name>
    <name type="common">Brown dog tick</name>
    <name type="synonym">Ixodes sanguineus</name>
    <dbReference type="NCBI Taxonomy" id="34632"/>
    <lineage>
        <taxon>Eukaryota</taxon>
        <taxon>Metazoa</taxon>
        <taxon>Ecdysozoa</taxon>
        <taxon>Arthropoda</taxon>
        <taxon>Chelicerata</taxon>
        <taxon>Arachnida</taxon>
        <taxon>Acari</taxon>
        <taxon>Parasitiformes</taxon>
        <taxon>Ixodida</taxon>
        <taxon>Ixodoidea</taxon>
        <taxon>Ixodidae</taxon>
        <taxon>Rhipicephalinae</taxon>
        <taxon>Rhipicephalus</taxon>
        <taxon>Rhipicephalus</taxon>
    </lineage>
</organism>
<accession>A0A9D4PIS4</accession>
<dbReference type="GO" id="GO:0022857">
    <property type="term" value="F:transmembrane transporter activity"/>
    <property type="evidence" value="ECO:0007669"/>
    <property type="project" value="InterPro"/>
</dbReference>
<feature type="transmembrane region" description="Helical" evidence="6">
    <location>
        <begin position="61"/>
        <end position="81"/>
    </location>
</feature>
<comment type="caution">
    <text evidence="7">The sequence shown here is derived from an EMBL/GenBank/DDBJ whole genome shotgun (WGS) entry which is preliminary data.</text>
</comment>
<proteinExistence type="predicted"/>
<keyword evidence="8" id="KW-1185">Reference proteome</keyword>
<evidence type="ECO:0000313" key="7">
    <source>
        <dbReference type="EMBL" id="KAH7943951.1"/>
    </source>
</evidence>
<dbReference type="Proteomes" id="UP000821837">
    <property type="component" value="Unassembled WGS sequence"/>
</dbReference>
<feature type="transmembrane region" description="Helical" evidence="6">
    <location>
        <begin position="255"/>
        <end position="277"/>
    </location>
</feature>
<comment type="subcellular location">
    <subcellularLocation>
        <location evidence="1">Membrane</location>
        <topology evidence="1">Multi-pass membrane protein</topology>
    </subcellularLocation>
</comment>
<sequence length="615" mass="66957">MARRSSSMEASSRTIAAASSVGSGRPLLPAATADTQTQRRPAPDEQATEEGIPMGEGRFQVMVTIASTLAGTAFLLHLVSFRLTTRVMDHWCRPPAAFANMSVAEWRRVSTPLEADGSHSRCTRFEPPDGGSRARVVPCEAWDFDTERYGNNIVSEWRLVCDRRWLIELAVLVYMAACAVSLPLAGAAADRIGRRVVMHVSLAALMAAGFATSLANSYLLFVGLRIVVSTTSNAFWLVLYVVLYEVSTPARRDRYCFVAMAGASMALPATMLVLSRLRLGWEALHLALMAPTSALALVYCSVGSESPAWLMRNWNAREAEAVALQAARINGVPLDECRAWFARESRRRDSEMPLPLFDHSPLAIFAPEVNLNDIVPVKSAFAAAGVVCMLPMYGAAYACCVRYGVRRSHVTVGLAFSLLALALAAAYGYQLHDTSVVLIVALRMLGNLVVVLAFVVAVRQYPVSARCTGLCSSFALGRLTGSLGEVLFRWAPQHRRDIVVYVMAIVMALAAVATEYLPFPGVVSASGPVECAPSVVVLPTVPVPVYPTRRMSLNTADHRRRSMQDSLVPLPKGPHKWRTPRRQRSLNDDRLPEQYSVRVTSSMTSLPSGSSSGRP</sequence>
<evidence type="ECO:0000256" key="2">
    <source>
        <dbReference type="ARBA" id="ARBA00022692"/>
    </source>
</evidence>
<evidence type="ECO:0000256" key="1">
    <source>
        <dbReference type="ARBA" id="ARBA00004141"/>
    </source>
</evidence>
<feature type="compositionally biased region" description="Low complexity" evidence="5">
    <location>
        <begin position="1"/>
        <end position="13"/>
    </location>
</feature>
<evidence type="ECO:0000256" key="6">
    <source>
        <dbReference type="SAM" id="Phobius"/>
    </source>
</evidence>
<keyword evidence="3 6" id="KW-1133">Transmembrane helix</keyword>
<feature type="region of interest" description="Disordered" evidence="5">
    <location>
        <begin position="1"/>
        <end position="54"/>
    </location>
</feature>
<dbReference type="PANTHER" id="PTHR24064">
    <property type="entry name" value="SOLUTE CARRIER FAMILY 22 MEMBER"/>
    <property type="match status" value="1"/>
</dbReference>
<keyword evidence="2 6" id="KW-0812">Transmembrane</keyword>
<reference evidence="7" key="1">
    <citation type="journal article" date="2020" name="Cell">
        <title>Large-Scale Comparative Analyses of Tick Genomes Elucidate Their Genetic Diversity and Vector Capacities.</title>
        <authorList>
            <consortium name="Tick Genome and Microbiome Consortium (TIGMIC)"/>
            <person name="Jia N."/>
            <person name="Wang J."/>
            <person name="Shi W."/>
            <person name="Du L."/>
            <person name="Sun Y."/>
            <person name="Zhan W."/>
            <person name="Jiang J.F."/>
            <person name="Wang Q."/>
            <person name="Zhang B."/>
            <person name="Ji P."/>
            <person name="Bell-Sakyi L."/>
            <person name="Cui X.M."/>
            <person name="Yuan T.T."/>
            <person name="Jiang B.G."/>
            <person name="Yang W.F."/>
            <person name="Lam T.T."/>
            <person name="Chang Q.C."/>
            <person name="Ding S.J."/>
            <person name="Wang X.J."/>
            <person name="Zhu J.G."/>
            <person name="Ruan X.D."/>
            <person name="Zhao L."/>
            <person name="Wei J.T."/>
            <person name="Ye R.Z."/>
            <person name="Que T.C."/>
            <person name="Du C.H."/>
            <person name="Zhou Y.H."/>
            <person name="Cheng J.X."/>
            <person name="Dai P.F."/>
            <person name="Guo W.B."/>
            <person name="Han X.H."/>
            <person name="Huang E.J."/>
            <person name="Li L.F."/>
            <person name="Wei W."/>
            <person name="Gao Y.C."/>
            <person name="Liu J.Z."/>
            <person name="Shao H.Z."/>
            <person name="Wang X."/>
            <person name="Wang C.C."/>
            <person name="Yang T.C."/>
            <person name="Huo Q.B."/>
            <person name="Li W."/>
            <person name="Chen H.Y."/>
            <person name="Chen S.E."/>
            <person name="Zhou L.G."/>
            <person name="Ni X.B."/>
            <person name="Tian J.H."/>
            <person name="Sheng Y."/>
            <person name="Liu T."/>
            <person name="Pan Y.S."/>
            <person name="Xia L.Y."/>
            <person name="Li J."/>
            <person name="Zhao F."/>
            <person name="Cao W.C."/>
        </authorList>
    </citation>
    <scope>NUCLEOTIDE SEQUENCE</scope>
    <source>
        <strain evidence="7">Rsan-2018</strain>
    </source>
</reference>
<evidence type="ECO:0000256" key="5">
    <source>
        <dbReference type="SAM" id="MobiDB-lite"/>
    </source>
</evidence>
<keyword evidence="4 6" id="KW-0472">Membrane</keyword>
<feature type="compositionally biased region" description="Basic residues" evidence="5">
    <location>
        <begin position="573"/>
        <end position="584"/>
    </location>
</feature>
<feature type="transmembrane region" description="Helical" evidence="6">
    <location>
        <begin position="410"/>
        <end position="429"/>
    </location>
</feature>
<dbReference type="AlphaFoldDB" id="A0A9D4PIS4"/>
<name>A0A9D4PIS4_RHISA</name>
<dbReference type="GO" id="GO:0016020">
    <property type="term" value="C:membrane"/>
    <property type="evidence" value="ECO:0007669"/>
    <property type="project" value="UniProtKB-SubCell"/>
</dbReference>
<dbReference type="VEuPathDB" id="VectorBase:RSAN_051889"/>
<feature type="transmembrane region" description="Helical" evidence="6">
    <location>
        <begin position="196"/>
        <end position="215"/>
    </location>
</feature>
<protein>
    <submittedName>
        <fullName evidence="7">Uncharacterized protein</fullName>
    </submittedName>
</protein>
<feature type="transmembrane region" description="Helical" evidence="6">
    <location>
        <begin position="435"/>
        <end position="458"/>
    </location>
</feature>
<evidence type="ECO:0000313" key="8">
    <source>
        <dbReference type="Proteomes" id="UP000821837"/>
    </source>
</evidence>
<reference evidence="7" key="2">
    <citation type="submission" date="2021-09" db="EMBL/GenBank/DDBJ databases">
        <authorList>
            <person name="Jia N."/>
            <person name="Wang J."/>
            <person name="Shi W."/>
            <person name="Du L."/>
            <person name="Sun Y."/>
            <person name="Zhan W."/>
            <person name="Jiang J."/>
            <person name="Wang Q."/>
            <person name="Zhang B."/>
            <person name="Ji P."/>
            <person name="Sakyi L.B."/>
            <person name="Cui X."/>
            <person name="Yuan T."/>
            <person name="Jiang B."/>
            <person name="Yang W."/>
            <person name="Lam T.T.-Y."/>
            <person name="Chang Q."/>
            <person name="Ding S."/>
            <person name="Wang X."/>
            <person name="Zhu J."/>
            <person name="Ruan X."/>
            <person name="Zhao L."/>
            <person name="Wei J."/>
            <person name="Que T."/>
            <person name="Du C."/>
            <person name="Cheng J."/>
            <person name="Dai P."/>
            <person name="Han X."/>
            <person name="Huang E."/>
            <person name="Gao Y."/>
            <person name="Liu J."/>
            <person name="Shao H."/>
            <person name="Ye R."/>
            <person name="Li L."/>
            <person name="Wei W."/>
            <person name="Wang X."/>
            <person name="Wang C."/>
            <person name="Huo Q."/>
            <person name="Li W."/>
            <person name="Guo W."/>
            <person name="Chen H."/>
            <person name="Chen S."/>
            <person name="Zhou L."/>
            <person name="Zhou L."/>
            <person name="Ni X."/>
            <person name="Tian J."/>
            <person name="Zhou Y."/>
            <person name="Sheng Y."/>
            <person name="Liu T."/>
            <person name="Pan Y."/>
            <person name="Xia L."/>
            <person name="Li J."/>
            <person name="Zhao F."/>
            <person name="Cao W."/>
        </authorList>
    </citation>
    <scope>NUCLEOTIDE SEQUENCE</scope>
    <source>
        <strain evidence="7">Rsan-2018</strain>
        <tissue evidence="7">Larvae</tissue>
    </source>
</reference>
<gene>
    <name evidence="7" type="ORF">HPB52_013754</name>
</gene>
<evidence type="ECO:0000256" key="3">
    <source>
        <dbReference type="ARBA" id="ARBA00022989"/>
    </source>
</evidence>
<feature type="transmembrane region" description="Helical" evidence="6">
    <location>
        <begin position="498"/>
        <end position="519"/>
    </location>
</feature>
<feature type="transmembrane region" description="Helical" evidence="6">
    <location>
        <begin position="221"/>
        <end position="243"/>
    </location>
</feature>
<feature type="compositionally biased region" description="Low complexity" evidence="5">
    <location>
        <begin position="601"/>
        <end position="615"/>
    </location>
</feature>
<dbReference type="SUPFAM" id="SSF103473">
    <property type="entry name" value="MFS general substrate transporter"/>
    <property type="match status" value="1"/>
</dbReference>
<dbReference type="EMBL" id="JABSTV010001253">
    <property type="protein sequence ID" value="KAH7943951.1"/>
    <property type="molecule type" value="Genomic_DNA"/>
</dbReference>
<feature type="region of interest" description="Disordered" evidence="5">
    <location>
        <begin position="558"/>
        <end position="615"/>
    </location>
</feature>